<evidence type="ECO:0000256" key="5">
    <source>
        <dbReference type="SAM" id="MobiDB-lite"/>
    </source>
</evidence>
<comment type="catalytic activity">
    <reaction evidence="4">
        <text>Mo-molybdopterin + L-cysteine + AH2 = thio-Mo-molybdopterin + L-alanine + A + H2O</text>
        <dbReference type="Rhea" id="RHEA:42636"/>
        <dbReference type="ChEBI" id="CHEBI:13193"/>
        <dbReference type="ChEBI" id="CHEBI:15377"/>
        <dbReference type="ChEBI" id="CHEBI:17499"/>
        <dbReference type="ChEBI" id="CHEBI:35235"/>
        <dbReference type="ChEBI" id="CHEBI:57972"/>
        <dbReference type="ChEBI" id="CHEBI:71302"/>
        <dbReference type="ChEBI" id="CHEBI:82685"/>
        <dbReference type="EC" id="2.8.1.9"/>
    </reaction>
</comment>
<dbReference type="EMBL" id="JAVRRJ010000001">
    <property type="protein sequence ID" value="KAK5090521.1"/>
    <property type="molecule type" value="Genomic_DNA"/>
</dbReference>
<dbReference type="Gene3D" id="3.90.1150.10">
    <property type="entry name" value="Aspartate Aminotransferase, domain 1"/>
    <property type="match status" value="1"/>
</dbReference>
<keyword evidence="3 4" id="KW-0501">Molybdenum cofactor biosynthesis</keyword>
<gene>
    <name evidence="4" type="primary">hxB</name>
    <name evidence="7" type="ORF">LTR05_000694</name>
</gene>
<dbReference type="PROSITE" id="PS51340">
    <property type="entry name" value="MOSC"/>
    <property type="match status" value="1"/>
</dbReference>
<dbReference type="HAMAP" id="MF_03050">
    <property type="entry name" value="MOCOS"/>
    <property type="match status" value="1"/>
</dbReference>
<dbReference type="EC" id="2.8.1.9" evidence="4"/>
<dbReference type="InterPro" id="IPR005303">
    <property type="entry name" value="MOCOS_middle"/>
</dbReference>
<dbReference type="InterPro" id="IPR000192">
    <property type="entry name" value="Aminotrans_V_dom"/>
</dbReference>
<dbReference type="GO" id="GO:0030170">
    <property type="term" value="F:pyridoxal phosphate binding"/>
    <property type="evidence" value="ECO:0007669"/>
    <property type="project" value="UniProtKB-UniRule"/>
</dbReference>
<feature type="modified residue" description="N6-(pyridoxal phosphate)lysine" evidence="4">
    <location>
        <position position="261"/>
    </location>
</feature>
<comment type="caution">
    <text evidence="7">The sequence shown here is derived from an EMBL/GenBank/DDBJ whole genome shotgun (WGS) entry which is preliminary data.</text>
</comment>
<evidence type="ECO:0000256" key="3">
    <source>
        <dbReference type="ARBA" id="ARBA00023150"/>
    </source>
</evidence>
<dbReference type="GO" id="GO:0030151">
    <property type="term" value="F:molybdenum ion binding"/>
    <property type="evidence" value="ECO:0007669"/>
    <property type="project" value="UniProtKB-UniRule"/>
</dbReference>
<dbReference type="PANTHER" id="PTHR14237">
    <property type="entry name" value="MOLYBDOPTERIN COFACTOR SULFURASE MOSC"/>
    <property type="match status" value="1"/>
</dbReference>
<organism evidence="7 8">
    <name type="scientific">Lithohypha guttulata</name>
    <dbReference type="NCBI Taxonomy" id="1690604"/>
    <lineage>
        <taxon>Eukaryota</taxon>
        <taxon>Fungi</taxon>
        <taxon>Dikarya</taxon>
        <taxon>Ascomycota</taxon>
        <taxon>Pezizomycotina</taxon>
        <taxon>Eurotiomycetes</taxon>
        <taxon>Chaetothyriomycetidae</taxon>
        <taxon>Chaetothyriales</taxon>
        <taxon>Trichomeriaceae</taxon>
        <taxon>Lithohypha</taxon>
    </lineage>
</organism>
<dbReference type="GO" id="GO:0008265">
    <property type="term" value="F:molybdenum cofactor sulfurtransferase activity"/>
    <property type="evidence" value="ECO:0007669"/>
    <property type="project" value="UniProtKB-UniRule"/>
</dbReference>
<dbReference type="SUPFAM" id="SSF141673">
    <property type="entry name" value="MOSC N-terminal domain-like"/>
    <property type="match status" value="1"/>
</dbReference>
<comment type="function">
    <text evidence="4">Sulfurates the molybdenum cofactor. Sulfation of molybdenum is essential for xanthine dehydrogenase (XDH) and aldehyde oxidase (ADO) enzymes in which molybdenum cofactor is liganded by 1 oxygen and 1 sulfur atom in active form.</text>
</comment>
<feature type="region of interest" description="Disordered" evidence="5">
    <location>
        <begin position="655"/>
        <end position="715"/>
    </location>
</feature>
<dbReference type="PANTHER" id="PTHR14237:SF80">
    <property type="entry name" value="MOLYBDENUM COFACTOR SULFURASE"/>
    <property type="match status" value="1"/>
</dbReference>
<proteinExistence type="inferred from homology"/>
<dbReference type="Pfam" id="PF00266">
    <property type="entry name" value="Aminotran_5"/>
    <property type="match status" value="1"/>
</dbReference>
<dbReference type="InterPro" id="IPR015422">
    <property type="entry name" value="PyrdxlP-dep_Trfase_small"/>
</dbReference>
<evidence type="ECO:0000256" key="4">
    <source>
        <dbReference type="HAMAP-Rule" id="MF_03050"/>
    </source>
</evidence>
<feature type="domain" description="MOSC" evidence="6">
    <location>
        <begin position="522"/>
        <end position="795"/>
    </location>
</feature>
<keyword evidence="2 4" id="KW-0663">Pyridoxal phosphate</keyword>
<name>A0AAN7TBZ5_9EURO</name>
<dbReference type="AlphaFoldDB" id="A0AAN7TBZ5"/>
<evidence type="ECO:0000259" key="6">
    <source>
        <dbReference type="PROSITE" id="PS51340"/>
    </source>
</evidence>
<dbReference type="InterPro" id="IPR005302">
    <property type="entry name" value="MoCF_Sase_C"/>
</dbReference>
<dbReference type="SUPFAM" id="SSF53383">
    <property type="entry name" value="PLP-dependent transferases"/>
    <property type="match status" value="1"/>
</dbReference>
<dbReference type="Pfam" id="PF03476">
    <property type="entry name" value="MOSC_N"/>
    <property type="match status" value="1"/>
</dbReference>
<comment type="cofactor">
    <cofactor evidence="4">
        <name>pyridoxal 5'-phosphate</name>
        <dbReference type="ChEBI" id="CHEBI:597326"/>
    </cofactor>
</comment>
<evidence type="ECO:0000313" key="7">
    <source>
        <dbReference type="EMBL" id="KAK5090521.1"/>
    </source>
</evidence>
<dbReference type="GO" id="GO:0006777">
    <property type="term" value="P:Mo-molybdopterin cofactor biosynthetic process"/>
    <property type="evidence" value="ECO:0007669"/>
    <property type="project" value="UniProtKB-UniRule"/>
</dbReference>
<reference evidence="7 8" key="1">
    <citation type="submission" date="2023-08" db="EMBL/GenBank/DDBJ databases">
        <title>Black Yeasts Isolated from many extreme environments.</title>
        <authorList>
            <person name="Coleine C."/>
            <person name="Stajich J.E."/>
            <person name="Selbmann L."/>
        </authorList>
    </citation>
    <scope>NUCLEOTIDE SEQUENCE [LARGE SCALE GENOMIC DNA]</scope>
    <source>
        <strain evidence="7 8">CCFEE 5910</strain>
    </source>
</reference>
<accession>A0AAN7TBZ5</accession>
<feature type="compositionally biased region" description="Low complexity" evidence="5">
    <location>
        <begin position="672"/>
        <end position="687"/>
    </location>
</feature>
<dbReference type="InterPro" id="IPR028886">
    <property type="entry name" value="MoCo_sulfurase"/>
</dbReference>
<dbReference type="InterPro" id="IPR015421">
    <property type="entry name" value="PyrdxlP-dep_Trfase_major"/>
</dbReference>
<protein>
    <recommendedName>
        <fullName evidence="4">Molybdenum cofactor sulfurase</fullName>
        <shortName evidence="4">MCS</shortName>
        <shortName evidence="4">MOS</shortName>
        <shortName evidence="4">MoCo sulfurase</shortName>
        <ecNumber evidence="4">2.8.1.9</ecNumber>
    </recommendedName>
    <alternativeName>
        <fullName evidence="4">Molybdenum cofactor sulfurtransferase</fullName>
    </alternativeName>
</protein>
<comment type="similarity">
    <text evidence="4">Belongs to the class-V pyridoxal-phosphate-dependent aminotransferase family. MOCOS subfamily.</text>
</comment>
<keyword evidence="1 4" id="KW-0808">Transferase</keyword>
<keyword evidence="8" id="KW-1185">Reference proteome</keyword>
<feature type="compositionally biased region" description="Polar residues" evidence="5">
    <location>
        <begin position="660"/>
        <end position="669"/>
    </location>
</feature>
<dbReference type="Pfam" id="PF03473">
    <property type="entry name" value="MOSC"/>
    <property type="match status" value="1"/>
</dbReference>
<dbReference type="Proteomes" id="UP001309876">
    <property type="component" value="Unassembled WGS sequence"/>
</dbReference>
<evidence type="ECO:0000313" key="8">
    <source>
        <dbReference type="Proteomes" id="UP001309876"/>
    </source>
</evidence>
<evidence type="ECO:0000256" key="2">
    <source>
        <dbReference type="ARBA" id="ARBA00022898"/>
    </source>
</evidence>
<evidence type="ECO:0000256" key="1">
    <source>
        <dbReference type="ARBA" id="ARBA00022679"/>
    </source>
</evidence>
<feature type="active site" evidence="4">
    <location>
        <position position="419"/>
    </location>
</feature>
<dbReference type="Gene3D" id="3.40.640.10">
    <property type="entry name" value="Type I PLP-dependent aspartate aminotransferase-like (Major domain)"/>
    <property type="match status" value="1"/>
</dbReference>
<sequence>MAVVSRFTKESQLSFGKASARTQNDLAQTIEEGNNGYNVGVDDIRLCEYPTLTGTTYLDHAGTTPYATSTIEAWTAELTTNLFGNPHSASAASQLSTIRIDDIRLKVLRFFNASPDDFDVVFVANATAAIKLVAEAFRDSPHGFRYGYHADSHTSLVGCRELAMQGSQCLEDDNHVDKWISNIPHAHRAPDRLQLLAYPGQSNMTGRQLPLNWPQRIREAASKTGQKIYTLLDAASFVSTSPLDLSNKQVVPDFVALSFYKIFGFPDLGALLVRKESADVLMNKAYFAGGTVDAVTTSTRNWYARRETIHSALEEGTLPFHNILGLDHAMNTHARLFGSMERVSRHTNYLRNQARNYLAAARHGNGTSVCTIYEHAQQGKYGPILAFNLKDSLGRIVSASEVEKLCIVKGIQLRTGGLCNPGGVSRHLGLTDGQILSNYRSGYRCGGQSHLVDGTPTGVIRISFGAMSTNSDLQAFIKFIEEYFIERYIPSPPTCKPDTRISQFVVEALSVFPIKSCAPFRVPSDQRWIVTSKGLAWDREWCLVHEGTNVALSQKKCPRMALLQPHLDLVNRVITTMLANESPMLIVSRSSINELNRQIQRRARETGQDERPKVSASSFRANIVVAEQEGLSDAEALPYAEDHWLSISIGKMPPERHCISSPSKTSTDIPESDSGGSSRSISSSDSSPNAEDDTTLSRRTSSSYPESRLTEDDVDAGKMSANVLKMDILGPCQRCQMVGINQATGEPQQEPFSTLAKTRRKGDGRVWFGVHASLAADMTDNQEMCIQVGDHVFPE</sequence>
<dbReference type="InterPro" id="IPR015424">
    <property type="entry name" value="PyrdxlP-dep_Trfase"/>
</dbReference>
<dbReference type="GO" id="GO:0016829">
    <property type="term" value="F:lyase activity"/>
    <property type="evidence" value="ECO:0007669"/>
    <property type="project" value="UniProtKB-UniRule"/>
</dbReference>